<gene>
    <name evidence="2" type="ORF">LIER_36014</name>
</gene>
<feature type="compositionally biased region" description="Basic and acidic residues" evidence="1">
    <location>
        <begin position="75"/>
        <end position="100"/>
    </location>
</feature>
<protein>
    <submittedName>
        <fullName evidence="2">Uncharacterized protein</fullName>
    </submittedName>
</protein>
<evidence type="ECO:0000256" key="1">
    <source>
        <dbReference type="SAM" id="MobiDB-lite"/>
    </source>
</evidence>
<feature type="region of interest" description="Disordered" evidence="1">
    <location>
        <begin position="50"/>
        <end position="113"/>
    </location>
</feature>
<dbReference type="Proteomes" id="UP001454036">
    <property type="component" value="Unassembled WGS sequence"/>
</dbReference>
<accession>A0AAV3NZG9</accession>
<comment type="caution">
    <text evidence="2">The sequence shown here is derived from an EMBL/GenBank/DDBJ whole genome shotgun (WGS) entry which is preliminary data.</text>
</comment>
<dbReference type="EMBL" id="BAABME010016180">
    <property type="protein sequence ID" value="GAA0144824.1"/>
    <property type="molecule type" value="Genomic_DNA"/>
</dbReference>
<reference evidence="2 3" key="1">
    <citation type="submission" date="2024-01" db="EMBL/GenBank/DDBJ databases">
        <title>The complete chloroplast genome sequence of Lithospermum erythrorhizon: insights into the phylogenetic relationship among Boraginaceae species and the maternal lineages of purple gromwells.</title>
        <authorList>
            <person name="Okada T."/>
            <person name="Watanabe K."/>
        </authorList>
    </citation>
    <scope>NUCLEOTIDE SEQUENCE [LARGE SCALE GENOMIC DNA]</scope>
</reference>
<feature type="compositionally biased region" description="Gly residues" evidence="1">
    <location>
        <begin position="101"/>
        <end position="113"/>
    </location>
</feature>
<evidence type="ECO:0000313" key="3">
    <source>
        <dbReference type="Proteomes" id="UP001454036"/>
    </source>
</evidence>
<sequence>MNMEDIEWSQLPYHEYYACDEKFKDVVRKVTRANKYDSWLLVHGERRVHNRRREFGNDARRKEGRSESYVPPGRVNRERVGEKAEPTSHSRERDVVERRLMGGGGGCGQDGRC</sequence>
<keyword evidence="3" id="KW-1185">Reference proteome</keyword>
<name>A0AAV3NZG9_LITER</name>
<organism evidence="2 3">
    <name type="scientific">Lithospermum erythrorhizon</name>
    <name type="common">Purple gromwell</name>
    <name type="synonym">Lithospermum officinale var. erythrorhizon</name>
    <dbReference type="NCBI Taxonomy" id="34254"/>
    <lineage>
        <taxon>Eukaryota</taxon>
        <taxon>Viridiplantae</taxon>
        <taxon>Streptophyta</taxon>
        <taxon>Embryophyta</taxon>
        <taxon>Tracheophyta</taxon>
        <taxon>Spermatophyta</taxon>
        <taxon>Magnoliopsida</taxon>
        <taxon>eudicotyledons</taxon>
        <taxon>Gunneridae</taxon>
        <taxon>Pentapetalae</taxon>
        <taxon>asterids</taxon>
        <taxon>lamiids</taxon>
        <taxon>Boraginales</taxon>
        <taxon>Boraginaceae</taxon>
        <taxon>Boraginoideae</taxon>
        <taxon>Lithospermeae</taxon>
        <taxon>Lithospermum</taxon>
    </lineage>
</organism>
<evidence type="ECO:0000313" key="2">
    <source>
        <dbReference type="EMBL" id="GAA0144824.1"/>
    </source>
</evidence>
<dbReference type="AlphaFoldDB" id="A0AAV3NZG9"/>
<proteinExistence type="predicted"/>
<feature type="compositionally biased region" description="Basic and acidic residues" evidence="1">
    <location>
        <begin position="50"/>
        <end position="66"/>
    </location>
</feature>